<dbReference type="Proteomes" id="UP001349994">
    <property type="component" value="Unassembled WGS sequence"/>
</dbReference>
<accession>A0ABU6IH04</accession>
<evidence type="ECO:0000313" key="2">
    <source>
        <dbReference type="EMBL" id="MEC4175705.1"/>
    </source>
</evidence>
<gene>
    <name evidence="2" type="ORF">VIN30_04515</name>
</gene>
<reference evidence="2 3" key="1">
    <citation type="submission" date="2024-01" db="EMBL/GenBank/DDBJ databases">
        <title>novel species in genus Adlercreutzia.</title>
        <authorList>
            <person name="Liu X."/>
        </authorList>
    </citation>
    <scope>NUCLEOTIDE SEQUENCE [LARGE SCALE GENOMIC DNA]</scope>
    <source>
        <strain evidence="2 3">R7</strain>
    </source>
</reference>
<dbReference type="Gene3D" id="3.90.550.10">
    <property type="entry name" value="Spore Coat Polysaccharide Biosynthesis Protein SpsA, Chain A"/>
    <property type="match status" value="1"/>
</dbReference>
<keyword evidence="2" id="KW-0808">Transferase</keyword>
<sequence length="377" mass="42851">METSPAIRASIIIPAFNASAHVLESVESALRQTESNIEVICVDDGSSDNTAALLDQVADTDTRVKVLRQANGGGGKARNNALGIARGEYLFFLDADDLFDANMVERMTALLDASKADMAVCRARTLNDVTGIENPANWVFQRGRIPLQQPFNWRDMPNYIFNTFANVPWNKAFRRSFIEAHGLRFQELRRTNDCLFVCSALMLAQSIVSVDEGLVTYRVGGSTNCQATNDTSSLDFLAAFTALKAFLQQRDLLDQVERSFTNHALDAVMYNLHTLKSYKAFSGVYDELPSIESEFHFLDHPDDFYYDQEQWLDYKALRTLSQSEWLFNLGRHRHNDIVRLDNDLSVTHRDLAVVRAKYRRTTLQLMKRVLRRITRSS</sequence>
<evidence type="ECO:0000259" key="1">
    <source>
        <dbReference type="Pfam" id="PF00535"/>
    </source>
</evidence>
<feature type="domain" description="Glycosyltransferase 2-like" evidence="1">
    <location>
        <begin position="10"/>
        <end position="180"/>
    </location>
</feature>
<protein>
    <submittedName>
        <fullName evidence="2">Glycosyltransferase family 2 protein</fullName>
        <ecNumber evidence="2">2.4.-.-</ecNumber>
    </submittedName>
</protein>
<dbReference type="InterPro" id="IPR001173">
    <property type="entry name" value="Glyco_trans_2-like"/>
</dbReference>
<keyword evidence="2" id="KW-0328">Glycosyltransferase</keyword>
<dbReference type="GO" id="GO:0016757">
    <property type="term" value="F:glycosyltransferase activity"/>
    <property type="evidence" value="ECO:0007669"/>
    <property type="project" value="UniProtKB-KW"/>
</dbReference>
<dbReference type="EMBL" id="JAYMFF010000007">
    <property type="protein sequence ID" value="MEC4175705.1"/>
    <property type="molecule type" value="Genomic_DNA"/>
</dbReference>
<dbReference type="RefSeq" id="WP_338209625.1">
    <property type="nucleotide sequence ID" value="NZ_JAYMFF010000007.1"/>
</dbReference>
<dbReference type="InterPro" id="IPR029044">
    <property type="entry name" value="Nucleotide-diphossugar_trans"/>
</dbReference>
<dbReference type="PANTHER" id="PTHR22916">
    <property type="entry name" value="GLYCOSYLTRANSFERASE"/>
    <property type="match status" value="1"/>
</dbReference>
<dbReference type="EC" id="2.4.-.-" evidence="2"/>
<name>A0ABU6IH04_9ACTN</name>
<dbReference type="PANTHER" id="PTHR22916:SF3">
    <property type="entry name" value="UDP-GLCNAC:BETAGAL BETA-1,3-N-ACETYLGLUCOSAMINYLTRANSFERASE-LIKE PROTEIN 1"/>
    <property type="match status" value="1"/>
</dbReference>
<dbReference type="Pfam" id="PF00535">
    <property type="entry name" value="Glycos_transf_2"/>
    <property type="match status" value="1"/>
</dbReference>
<organism evidence="2 3">
    <name type="scientific">Adlercreutzia wanghongyangiae</name>
    <dbReference type="NCBI Taxonomy" id="3111451"/>
    <lineage>
        <taxon>Bacteria</taxon>
        <taxon>Bacillati</taxon>
        <taxon>Actinomycetota</taxon>
        <taxon>Coriobacteriia</taxon>
        <taxon>Eggerthellales</taxon>
        <taxon>Eggerthellaceae</taxon>
        <taxon>Adlercreutzia</taxon>
    </lineage>
</organism>
<dbReference type="SUPFAM" id="SSF53448">
    <property type="entry name" value="Nucleotide-diphospho-sugar transferases"/>
    <property type="match status" value="1"/>
</dbReference>
<dbReference type="CDD" id="cd00761">
    <property type="entry name" value="Glyco_tranf_GTA_type"/>
    <property type="match status" value="1"/>
</dbReference>
<proteinExistence type="predicted"/>
<keyword evidence="3" id="KW-1185">Reference proteome</keyword>
<evidence type="ECO:0000313" key="3">
    <source>
        <dbReference type="Proteomes" id="UP001349994"/>
    </source>
</evidence>
<comment type="caution">
    <text evidence="2">The sequence shown here is derived from an EMBL/GenBank/DDBJ whole genome shotgun (WGS) entry which is preliminary data.</text>
</comment>